<accession>A0A1I0D1Z1</accession>
<evidence type="ECO:0000256" key="3">
    <source>
        <dbReference type="ARBA" id="ARBA00022692"/>
    </source>
</evidence>
<dbReference type="OrthoDB" id="9798009at2"/>
<dbReference type="Proteomes" id="UP000242642">
    <property type="component" value="Unassembled WGS sequence"/>
</dbReference>
<name>A0A1I0D1Z1_9GAMM</name>
<evidence type="ECO:0000256" key="1">
    <source>
        <dbReference type="ARBA" id="ARBA00004651"/>
    </source>
</evidence>
<keyword evidence="6" id="KW-0653">Protein transport</keyword>
<dbReference type="InterPro" id="IPR002898">
    <property type="entry name" value="MotA_ExbB_proton_chnl"/>
</dbReference>
<evidence type="ECO:0000256" key="2">
    <source>
        <dbReference type="ARBA" id="ARBA00022475"/>
    </source>
</evidence>
<evidence type="ECO:0000256" key="6">
    <source>
        <dbReference type="RuleBase" id="RU004057"/>
    </source>
</evidence>
<feature type="transmembrane region" description="Helical" evidence="7">
    <location>
        <begin position="16"/>
        <end position="35"/>
    </location>
</feature>
<dbReference type="RefSeq" id="WP_093319981.1">
    <property type="nucleotide sequence ID" value="NZ_FOHV01000013.1"/>
</dbReference>
<gene>
    <name evidence="9" type="ORF">SAMN02583745_01819</name>
</gene>
<feature type="domain" description="MotA/TolQ/ExbB proton channel" evidence="8">
    <location>
        <begin position="40"/>
        <end position="114"/>
    </location>
</feature>
<proteinExistence type="inferred from homology"/>
<sequence length="630" mass="70304">MFNTFYNLVLDGGINQQFFVVMLIIFFISLACLVFKKWMPFVDYTPSLLTSIGIFGTFLGIFFGLLDFNPATIDNSIETLLTGLKTAFVTSLIGLVLSMIFKTIHTIFESRHNASEEITVKEDITPAHIYQVLQNQFNTLDKIADNLIEKGDESSVGQLKLLREETKENQKQNELNLEAFQTKLWTKLDEFSDILSKSATETIIDALKSVIEDFNKNLTDQFGENFKELNDAVFKLVDWQNNNLHEMERLLALHKQNSESVEHISKSTNQISQSMSNAVNFSESLESVLTVNQHQINELSRHLKTFSDMRDKAIEAVPIIQSKIEQVTTELTDGASLINESMTNASTLMTESMTNATTMITESIGDASSKMSESSETISKQLTQAARATSHISGHFNETMKDLIDKFDETFSSVSHEFEISHNKMSEVLSTNTDMILNQIGEHTKLNVDKTTEALNVQFVTFEKVMQSLLNQLETTHQAILKDFGMSQDSISESVKEHTQNVLAAIESQVSSSVAKSIETMNNQANSFDKATLDVVNQFEQAVKAITQEVQTAQIDMSKHLISHSQTVLGGIEQHVKESVEHSNNAINSQLKSIDEGLEQSLNKALEDLGSALATIAGHLMASYKSNTGQ</sequence>
<comment type="similarity">
    <text evidence="6">Belongs to the exbB/tolQ family.</text>
</comment>
<reference evidence="10" key="1">
    <citation type="submission" date="2016-10" db="EMBL/GenBank/DDBJ databases">
        <authorList>
            <person name="Varghese N."/>
            <person name="Submissions S."/>
        </authorList>
    </citation>
    <scope>NUCLEOTIDE SEQUENCE [LARGE SCALE GENOMIC DNA]</scope>
    <source>
        <strain evidence="10">DSM 18579</strain>
    </source>
</reference>
<feature type="transmembrane region" description="Helical" evidence="7">
    <location>
        <begin position="47"/>
        <end position="66"/>
    </location>
</feature>
<evidence type="ECO:0000259" key="8">
    <source>
        <dbReference type="Pfam" id="PF01618"/>
    </source>
</evidence>
<dbReference type="Pfam" id="PF01618">
    <property type="entry name" value="MotA_ExbB"/>
    <property type="match status" value="1"/>
</dbReference>
<keyword evidence="6" id="KW-0813">Transport</keyword>
<feature type="transmembrane region" description="Helical" evidence="7">
    <location>
        <begin position="86"/>
        <end position="104"/>
    </location>
</feature>
<keyword evidence="10" id="KW-1185">Reference proteome</keyword>
<keyword evidence="2" id="KW-1003">Cell membrane</keyword>
<dbReference type="AlphaFoldDB" id="A0A1I0D1Z1"/>
<evidence type="ECO:0000256" key="4">
    <source>
        <dbReference type="ARBA" id="ARBA00022989"/>
    </source>
</evidence>
<keyword evidence="3 7" id="KW-0812">Transmembrane</keyword>
<dbReference type="EMBL" id="FOHV01000013">
    <property type="protein sequence ID" value="SET25943.1"/>
    <property type="molecule type" value="Genomic_DNA"/>
</dbReference>
<evidence type="ECO:0000256" key="5">
    <source>
        <dbReference type="ARBA" id="ARBA00023136"/>
    </source>
</evidence>
<organism evidence="9 10">
    <name type="scientific">Thorsellia anophelis DSM 18579</name>
    <dbReference type="NCBI Taxonomy" id="1123402"/>
    <lineage>
        <taxon>Bacteria</taxon>
        <taxon>Pseudomonadati</taxon>
        <taxon>Pseudomonadota</taxon>
        <taxon>Gammaproteobacteria</taxon>
        <taxon>Enterobacterales</taxon>
        <taxon>Thorselliaceae</taxon>
        <taxon>Thorsellia</taxon>
    </lineage>
</organism>
<comment type="subcellular location">
    <subcellularLocation>
        <location evidence="1">Cell membrane</location>
        <topology evidence="1">Multi-pass membrane protein</topology>
    </subcellularLocation>
    <subcellularLocation>
        <location evidence="6">Membrane</location>
        <topology evidence="6">Multi-pass membrane protein</topology>
    </subcellularLocation>
</comment>
<protein>
    <submittedName>
        <fullName evidence="9">MotA/TolQ/ExbB proton channel family protein</fullName>
    </submittedName>
</protein>
<evidence type="ECO:0000256" key="7">
    <source>
        <dbReference type="SAM" id="Phobius"/>
    </source>
</evidence>
<keyword evidence="4 7" id="KW-1133">Transmembrane helix</keyword>
<dbReference type="STRING" id="1123402.SAMN02583745_01819"/>
<dbReference type="GO" id="GO:0015031">
    <property type="term" value="P:protein transport"/>
    <property type="evidence" value="ECO:0007669"/>
    <property type="project" value="UniProtKB-KW"/>
</dbReference>
<evidence type="ECO:0000313" key="10">
    <source>
        <dbReference type="Proteomes" id="UP000242642"/>
    </source>
</evidence>
<evidence type="ECO:0000313" key="9">
    <source>
        <dbReference type="EMBL" id="SET25943.1"/>
    </source>
</evidence>
<dbReference type="GO" id="GO:0005886">
    <property type="term" value="C:plasma membrane"/>
    <property type="evidence" value="ECO:0007669"/>
    <property type="project" value="UniProtKB-SubCell"/>
</dbReference>
<keyword evidence="5 7" id="KW-0472">Membrane</keyword>